<keyword evidence="5" id="KW-0732">Signal</keyword>
<evidence type="ECO:0000256" key="3">
    <source>
        <dbReference type="PROSITE-ProRule" id="PRU00339"/>
    </source>
</evidence>
<dbReference type="PANTHER" id="PTHR44943">
    <property type="entry name" value="CELLULOSE SYNTHASE OPERON PROTEIN C"/>
    <property type="match status" value="1"/>
</dbReference>
<comment type="caution">
    <text evidence="7">The sequence shown here is derived from an EMBL/GenBank/DDBJ whole genome shotgun (WGS) entry which is preliminary data.</text>
</comment>
<gene>
    <name evidence="7" type="ORF">HNP55_000456</name>
</gene>
<feature type="repeat" description="TPR" evidence="3">
    <location>
        <begin position="61"/>
        <end position="94"/>
    </location>
</feature>
<evidence type="ECO:0000313" key="8">
    <source>
        <dbReference type="Proteomes" id="UP000562027"/>
    </source>
</evidence>
<feature type="signal peptide" evidence="5">
    <location>
        <begin position="1"/>
        <end position="28"/>
    </location>
</feature>
<dbReference type="InterPro" id="IPR019734">
    <property type="entry name" value="TPR_rpt"/>
</dbReference>
<reference evidence="7 8" key="1">
    <citation type="submission" date="2020-08" db="EMBL/GenBank/DDBJ databases">
        <title>Functional genomics of gut bacteria from endangered species of beetles.</title>
        <authorList>
            <person name="Carlos-Shanley C."/>
        </authorList>
    </citation>
    <scope>NUCLEOTIDE SEQUENCE [LARGE SCALE GENOMIC DNA]</scope>
    <source>
        <strain evidence="7 8">S00239</strain>
    </source>
</reference>
<feature type="repeat" description="TPR" evidence="3">
    <location>
        <begin position="95"/>
        <end position="128"/>
    </location>
</feature>
<dbReference type="InterPro" id="IPR032710">
    <property type="entry name" value="NTF2-like_dom_sf"/>
</dbReference>
<keyword evidence="2 3" id="KW-0802">TPR repeat</keyword>
<keyword evidence="8" id="KW-1185">Reference proteome</keyword>
<dbReference type="AlphaFoldDB" id="A0A840L2A2"/>
<dbReference type="PROSITE" id="PS50005">
    <property type="entry name" value="TPR"/>
    <property type="match status" value="2"/>
</dbReference>
<dbReference type="Pfam" id="PF24125">
    <property type="entry name" value="Cds6_C"/>
    <property type="match status" value="1"/>
</dbReference>
<evidence type="ECO:0000256" key="5">
    <source>
        <dbReference type="SAM" id="SignalP"/>
    </source>
</evidence>
<dbReference type="SUPFAM" id="SSF54427">
    <property type="entry name" value="NTF2-like"/>
    <property type="match status" value="1"/>
</dbReference>
<evidence type="ECO:0000256" key="4">
    <source>
        <dbReference type="SAM" id="MobiDB-lite"/>
    </source>
</evidence>
<dbReference type="Pfam" id="PF13431">
    <property type="entry name" value="TPR_17"/>
    <property type="match status" value="1"/>
</dbReference>
<proteinExistence type="predicted"/>
<evidence type="ECO:0000259" key="6">
    <source>
        <dbReference type="Pfam" id="PF24125"/>
    </source>
</evidence>
<dbReference type="Proteomes" id="UP000562027">
    <property type="component" value="Unassembled WGS sequence"/>
</dbReference>
<dbReference type="EMBL" id="JACHLP010000001">
    <property type="protein sequence ID" value="MBB4841961.1"/>
    <property type="molecule type" value="Genomic_DNA"/>
</dbReference>
<evidence type="ECO:0000256" key="1">
    <source>
        <dbReference type="ARBA" id="ARBA00022737"/>
    </source>
</evidence>
<feature type="domain" description="Cds6 C-terminal" evidence="6">
    <location>
        <begin position="258"/>
        <end position="361"/>
    </location>
</feature>
<keyword evidence="1" id="KW-0677">Repeat</keyword>
<dbReference type="PANTHER" id="PTHR44943:SF8">
    <property type="entry name" value="TPR REPEAT-CONTAINING PROTEIN MJ0263"/>
    <property type="match status" value="1"/>
</dbReference>
<feature type="chain" id="PRO_5032784307" evidence="5">
    <location>
        <begin position="29"/>
        <end position="364"/>
    </location>
</feature>
<evidence type="ECO:0000313" key="7">
    <source>
        <dbReference type="EMBL" id="MBB4841961.1"/>
    </source>
</evidence>
<dbReference type="InterPro" id="IPR051685">
    <property type="entry name" value="Ycf3/AcsC/BcsC/TPR_MFPF"/>
</dbReference>
<dbReference type="RefSeq" id="WP_348648641.1">
    <property type="nucleotide sequence ID" value="NZ_JACHLP010000001.1"/>
</dbReference>
<accession>A0A840L2A2</accession>
<dbReference type="Gene3D" id="3.10.450.50">
    <property type="match status" value="1"/>
</dbReference>
<name>A0A840L2A2_9BURK</name>
<dbReference type="InterPro" id="IPR056203">
    <property type="entry name" value="Cds6_C"/>
</dbReference>
<evidence type="ECO:0000256" key="2">
    <source>
        <dbReference type="ARBA" id="ARBA00022803"/>
    </source>
</evidence>
<organism evidence="7 8">
    <name type="scientific">Roseateles oligotrophus</name>
    <dbReference type="NCBI Taxonomy" id="1769250"/>
    <lineage>
        <taxon>Bacteria</taxon>
        <taxon>Pseudomonadati</taxon>
        <taxon>Pseudomonadota</taxon>
        <taxon>Betaproteobacteria</taxon>
        <taxon>Burkholderiales</taxon>
        <taxon>Sphaerotilaceae</taxon>
        <taxon>Roseateles</taxon>
    </lineage>
</organism>
<dbReference type="SMART" id="SM00028">
    <property type="entry name" value="TPR"/>
    <property type="match status" value="3"/>
</dbReference>
<protein>
    <submittedName>
        <fullName evidence="7">Tetratricopeptide (TPR) repeat protein</fullName>
    </submittedName>
</protein>
<dbReference type="SUPFAM" id="SSF48452">
    <property type="entry name" value="TPR-like"/>
    <property type="match status" value="1"/>
</dbReference>
<dbReference type="Gene3D" id="1.25.40.10">
    <property type="entry name" value="Tetratricopeptide repeat domain"/>
    <property type="match status" value="1"/>
</dbReference>
<feature type="region of interest" description="Disordered" evidence="4">
    <location>
        <begin position="189"/>
        <end position="215"/>
    </location>
</feature>
<dbReference type="InterPro" id="IPR011990">
    <property type="entry name" value="TPR-like_helical_dom_sf"/>
</dbReference>
<sequence length="364" mass="38656">MTRFPLRTLVLQLGLSLSLGLCNAAARADDVSDVQALLSQGKAADGLKKIDTLLQAKPNDARLRLQRGIALSQLNRQAEAIAVFQKLIETNPDLPGPYNNLAVIYGSQGDYEKARQALELAIRTNPGYATAFQNLGDVYARLAGQAYKKALALDKGDNHLPLKLAVVQNMFEASVDPRAAKVATQAAAAKPAAATPPTPAVTKPAPAATPAPAPAPVAAKPVAVAAASAPAAPAAPVTPAAKPDNSAAQEAQAQEVALNKAVQAWAQAWSERDMKDYYKAYAPEFKGKSASRKAWEEDRRARIMGKKKIKVELSQLKIKLNGDKASVSFRQDYNSDSLDVKSSKTLQLIKSKSGAWLITQESAG</sequence>